<accession>A0A5S3NZV2</accession>
<dbReference type="AlphaFoldDB" id="A0A5S3NZV2"/>
<feature type="domain" description="EamA" evidence="2">
    <location>
        <begin position="15"/>
        <end position="144"/>
    </location>
</feature>
<dbReference type="PANTHER" id="PTHR22911:SF103">
    <property type="entry name" value="BLR2811 PROTEIN"/>
    <property type="match status" value="1"/>
</dbReference>
<gene>
    <name evidence="3" type="ORF">FEV51_12180</name>
</gene>
<feature type="transmembrane region" description="Helical" evidence="1">
    <location>
        <begin position="129"/>
        <end position="145"/>
    </location>
</feature>
<keyword evidence="1" id="KW-0812">Transmembrane</keyword>
<evidence type="ECO:0000256" key="1">
    <source>
        <dbReference type="SAM" id="Phobius"/>
    </source>
</evidence>
<dbReference type="OrthoDB" id="7818056at2"/>
<organism evidence="3 4">
    <name type="scientific">Qipengyuania marisflavi</name>
    <dbReference type="NCBI Taxonomy" id="2486356"/>
    <lineage>
        <taxon>Bacteria</taxon>
        <taxon>Pseudomonadati</taxon>
        <taxon>Pseudomonadota</taxon>
        <taxon>Alphaproteobacteria</taxon>
        <taxon>Sphingomonadales</taxon>
        <taxon>Erythrobacteraceae</taxon>
        <taxon>Qipengyuania</taxon>
    </lineage>
</organism>
<keyword evidence="1" id="KW-1133">Transmembrane helix</keyword>
<dbReference type="Pfam" id="PF00892">
    <property type="entry name" value="EamA"/>
    <property type="match status" value="2"/>
</dbReference>
<feature type="transmembrane region" description="Helical" evidence="1">
    <location>
        <begin position="77"/>
        <end position="97"/>
    </location>
</feature>
<dbReference type="EMBL" id="VCAO01000010">
    <property type="protein sequence ID" value="TMM45882.1"/>
    <property type="molecule type" value="Genomic_DNA"/>
</dbReference>
<dbReference type="Proteomes" id="UP000309668">
    <property type="component" value="Unassembled WGS sequence"/>
</dbReference>
<proteinExistence type="predicted"/>
<feature type="transmembrane region" description="Helical" evidence="1">
    <location>
        <begin position="34"/>
        <end position="56"/>
    </location>
</feature>
<dbReference type="InterPro" id="IPR000620">
    <property type="entry name" value="EamA_dom"/>
</dbReference>
<feature type="transmembrane region" description="Helical" evidence="1">
    <location>
        <begin position="157"/>
        <end position="176"/>
    </location>
</feature>
<evidence type="ECO:0000259" key="2">
    <source>
        <dbReference type="Pfam" id="PF00892"/>
    </source>
</evidence>
<feature type="transmembrane region" description="Helical" evidence="1">
    <location>
        <begin position="272"/>
        <end position="289"/>
    </location>
</feature>
<keyword evidence="4" id="KW-1185">Reference proteome</keyword>
<comment type="caution">
    <text evidence="3">The sequence shown here is derived from an EMBL/GenBank/DDBJ whole genome shotgun (WGS) entry which is preliminary data.</text>
</comment>
<feature type="domain" description="EamA" evidence="2">
    <location>
        <begin position="159"/>
        <end position="288"/>
    </location>
</feature>
<feature type="transmembrane region" description="Helical" evidence="1">
    <location>
        <begin position="103"/>
        <end position="122"/>
    </location>
</feature>
<dbReference type="Gene3D" id="1.10.3730.20">
    <property type="match status" value="1"/>
</dbReference>
<protein>
    <submittedName>
        <fullName evidence="3">DMT family transporter</fullName>
    </submittedName>
</protein>
<dbReference type="GO" id="GO:0016020">
    <property type="term" value="C:membrane"/>
    <property type="evidence" value="ECO:0007669"/>
    <property type="project" value="InterPro"/>
</dbReference>
<feature type="transmembrane region" description="Helical" evidence="1">
    <location>
        <begin position="246"/>
        <end position="266"/>
    </location>
</feature>
<evidence type="ECO:0000313" key="4">
    <source>
        <dbReference type="Proteomes" id="UP000309668"/>
    </source>
</evidence>
<name>A0A5S3NZV2_9SPHN</name>
<dbReference type="PANTHER" id="PTHR22911">
    <property type="entry name" value="ACYL-MALONYL CONDENSING ENZYME-RELATED"/>
    <property type="match status" value="1"/>
</dbReference>
<dbReference type="SUPFAM" id="SSF103481">
    <property type="entry name" value="Multidrug resistance efflux transporter EmrE"/>
    <property type="match status" value="2"/>
</dbReference>
<evidence type="ECO:0000313" key="3">
    <source>
        <dbReference type="EMBL" id="TMM45882.1"/>
    </source>
</evidence>
<reference evidence="3 4" key="1">
    <citation type="submission" date="2019-05" db="EMBL/GenBank/DDBJ databases">
        <title>Erythrobacter marisflavi sp. nov., isolated from isolated from water of an estuary environment.</title>
        <authorList>
            <person name="Yoon J.-H."/>
        </authorList>
    </citation>
    <scope>NUCLEOTIDE SEQUENCE [LARGE SCALE GENOMIC DNA]</scope>
    <source>
        <strain evidence="3 4">KEM-5</strain>
    </source>
</reference>
<feature type="transmembrane region" description="Helical" evidence="1">
    <location>
        <begin position="218"/>
        <end position="239"/>
    </location>
</feature>
<dbReference type="InterPro" id="IPR037185">
    <property type="entry name" value="EmrE-like"/>
</dbReference>
<sequence length="299" mass="31814">MPGNVSAATAPIRPIFAALAGIALFSGMDAAMKIAALGIGAYSAFLLRCILGTALIGPVWWRRGGRWPQPSVMRIHILRGVVVAFMGWSFFFALIRLPLAEAIAISFIAPLIALGLAAILLGERIEPRAIVAALLGLAGVVVIIGGKIGRETMSDEAQWGVAAILVSACLYAYNLVLQRRLALVASPEEISTIQHGIIALVLLPAAPFLLQWPEPSLWLPIGAAAVLAVGALLCLSWAYARAEAQVLVPIEYSGFLWAALLGWLFFDEALTPSLLVGALMIVCGCWIATRKKRPEMTAL</sequence>
<feature type="transmembrane region" description="Helical" evidence="1">
    <location>
        <begin position="196"/>
        <end position="212"/>
    </location>
</feature>
<keyword evidence="1" id="KW-0472">Membrane</keyword>